<keyword evidence="2" id="KW-1185">Reference proteome</keyword>
<evidence type="ECO:0000313" key="1">
    <source>
        <dbReference type="EMBL" id="KAJ8645012.1"/>
    </source>
</evidence>
<protein>
    <submittedName>
        <fullName evidence="1">Uncharacterized protein</fullName>
    </submittedName>
</protein>
<accession>A0ACC2MGX3</accession>
<gene>
    <name evidence="1" type="ORF">MRB53_006760</name>
</gene>
<dbReference type="Proteomes" id="UP001234297">
    <property type="component" value="Chromosome 2"/>
</dbReference>
<comment type="caution">
    <text evidence="1">The sequence shown here is derived from an EMBL/GenBank/DDBJ whole genome shotgun (WGS) entry which is preliminary data.</text>
</comment>
<evidence type="ECO:0000313" key="2">
    <source>
        <dbReference type="Proteomes" id="UP001234297"/>
    </source>
</evidence>
<organism evidence="1 2">
    <name type="scientific">Persea americana</name>
    <name type="common">Avocado</name>
    <dbReference type="NCBI Taxonomy" id="3435"/>
    <lineage>
        <taxon>Eukaryota</taxon>
        <taxon>Viridiplantae</taxon>
        <taxon>Streptophyta</taxon>
        <taxon>Embryophyta</taxon>
        <taxon>Tracheophyta</taxon>
        <taxon>Spermatophyta</taxon>
        <taxon>Magnoliopsida</taxon>
        <taxon>Magnoliidae</taxon>
        <taxon>Laurales</taxon>
        <taxon>Lauraceae</taxon>
        <taxon>Persea</taxon>
    </lineage>
</organism>
<reference evidence="1 2" key="1">
    <citation type="journal article" date="2022" name="Hortic Res">
        <title>A haplotype resolved chromosomal level avocado genome allows analysis of novel avocado genes.</title>
        <authorList>
            <person name="Nath O."/>
            <person name="Fletcher S.J."/>
            <person name="Hayward A."/>
            <person name="Shaw L.M."/>
            <person name="Masouleh A.K."/>
            <person name="Furtado A."/>
            <person name="Henry R.J."/>
            <person name="Mitter N."/>
        </authorList>
    </citation>
    <scope>NUCLEOTIDE SEQUENCE [LARGE SCALE GENOMIC DNA]</scope>
    <source>
        <strain evidence="2">cv. Hass</strain>
    </source>
</reference>
<dbReference type="EMBL" id="CM056810">
    <property type="protein sequence ID" value="KAJ8645012.1"/>
    <property type="molecule type" value="Genomic_DNA"/>
</dbReference>
<name>A0ACC2MGX3_PERAE</name>
<proteinExistence type="predicted"/>
<sequence length="583" mass="65178">MASKTLAGAAASFVNRFFYPFISQKSNPNLFLQRSINSPFLSKFQPWRCLQEEEAANAIKRADFAGVSYPGGIPSSLRFFIEGDSPIGTTPSKLCINPCVLSSVQTKATLILKERKKKEAILRRKAMEGVKVKVEDMGGSCSSPTLSPQPMEGLHDAGPPPFLTKTFDMVEDPATDLIVSWSQARNSFIVWDSHKFATNLLPKYFKHSNFSSFVRQLNTYGFRKVDPDRWEFANEGFLGGQKHLLRNIKRRRHVSQNMQQQEMAACVELGQFGLEGELDQLRRDRNVLMVEIVKLRQQQQTSRAQLVAMEERLLGTESKQQQMIAFLARALKNPAFLQQLIQRRERQRELGCIGRKRRLPASASTENLQQEVIWQMGSQIVSYANEEHEETAFGTDIDTLFSAIDHSASNSISDQNAEMVAGSSDPNLDYVSDLIWEDLLNEEFFVGDEGGADQTEIDVEVEDLAEKPYEWGDDVQVLVEQMGFLEPTPRENLAEKVKGKEGSGRQGQSRGRAGQPLRGVLVAFFSFGVSLLWSSLPVATAIKLVISGDVGWWGCFLVVASCHVLSVPCGWIGRGWSLHGSTL</sequence>